<feature type="compositionally biased region" description="Polar residues" evidence="1">
    <location>
        <begin position="946"/>
        <end position="957"/>
    </location>
</feature>
<reference evidence="3 4" key="1">
    <citation type="journal article" date="2012" name="Proc. Natl. Acad. Sci. U.S.A.">
        <title>Comparative genomics of Ceriporiopsis subvermispora and Phanerochaete chrysosporium provide insight into selective ligninolysis.</title>
        <authorList>
            <person name="Fernandez-Fueyo E."/>
            <person name="Ruiz-Duenas F.J."/>
            <person name="Ferreira P."/>
            <person name="Floudas D."/>
            <person name="Hibbett D.S."/>
            <person name="Canessa P."/>
            <person name="Larrondo L.F."/>
            <person name="James T.Y."/>
            <person name="Seelenfreund D."/>
            <person name="Lobos S."/>
            <person name="Polanco R."/>
            <person name="Tello M."/>
            <person name="Honda Y."/>
            <person name="Watanabe T."/>
            <person name="Watanabe T."/>
            <person name="Ryu J.S."/>
            <person name="Kubicek C.P."/>
            <person name="Schmoll M."/>
            <person name="Gaskell J."/>
            <person name="Hammel K.E."/>
            <person name="St John F.J."/>
            <person name="Vanden Wymelenberg A."/>
            <person name="Sabat G."/>
            <person name="Splinter BonDurant S."/>
            <person name="Syed K."/>
            <person name="Yadav J.S."/>
            <person name="Doddapaneni H."/>
            <person name="Subramanian V."/>
            <person name="Lavin J.L."/>
            <person name="Oguiza J.A."/>
            <person name="Perez G."/>
            <person name="Pisabarro A.G."/>
            <person name="Ramirez L."/>
            <person name="Santoyo F."/>
            <person name="Master E."/>
            <person name="Coutinho P.M."/>
            <person name="Henrissat B."/>
            <person name="Lombard V."/>
            <person name="Magnuson J.K."/>
            <person name="Kuees U."/>
            <person name="Hori C."/>
            <person name="Igarashi K."/>
            <person name="Samejima M."/>
            <person name="Held B.W."/>
            <person name="Barry K.W."/>
            <person name="LaButti K.M."/>
            <person name="Lapidus A."/>
            <person name="Lindquist E.A."/>
            <person name="Lucas S.M."/>
            <person name="Riley R."/>
            <person name="Salamov A.A."/>
            <person name="Hoffmeister D."/>
            <person name="Schwenk D."/>
            <person name="Hadar Y."/>
            <person name="Yarden O."/>
            <person name="de Vries R.P."/>
            <person name="Wiebenga A."/>
            <person name="Stenlid J."/>
            <person name="Eastwood D."/>
            <person name="Grigoriev I.V."/>
            <person name="Berka R.M."/>
            <person name="Blanchette R.A."/>
            <person name="Kersten P."/>
            <person name="Martinez A.T."/>
            <person name="Vicuna R."/>
            <person name="Cullen D."/>
        </authorList>
    </citation>
    <scope>NUCLEOTIDE SEQUENCE [LARGE SCALE GENOMIC DNA]</scope>
    <source>
        <strain evidence="3 4">B</strain>
    </source>
</reference>
<dbReference type="Pfam" id="PF18803">
    <property type="entry name" value="CxC2"/>
    <property type="match status" value="1"/>
</dbReference>
<gene>
    <name evidence="3" type="ORF">CERSUDRAFT_55750</name>
</gene>
<feature type="region of interest" description="Disordered" evidence="1">
    <location>
        <begin position="936"/>
        <end position="978"/>
    </location>
</feature>
<dbReference type="AlphaFoldDB" id="M2R6X7"/>
<feature type="domain" description="CxC2-like cysteine cluster KDZ transposase-associated" evidence="2">
    <location>
        <begin position="74"/>
        <end position="176"/>
    </location>
</feature>
<proteinExistence type="predicted"/>
<feature type="non-terminal residue" evidence="3">
    <location>
        <position position="978"/>
    </location>
</feature>
<dbReference type="InterPro" id="IPR040521">
    <property type="entry name" value="KDZ"/>
</dbReference>
<dbReference type="STRING" id="914234.M2R6X7"/>
<dbReference type="PANTHER" id="PTHR33096">
    <property type="entry name" value="CXC2 DOMAIN-CONTAINING PROTEIN"/>
    <property type="match status" value="1"/>
</dbReference>
<evidence type="ECO:0000256" key="1">
    <source>
        <dbReference type="SAM" id="MobiDB-lite"/>
    </source>
</evidence>
<name>M2R6X7_CERS8</name>
<dbReference type="PANTHER" id="PTHR33096:SF1">
    <property type="entry name" value="CXC1-LIKE CYSTEINE CLUSTER ASSOCIATED WITH KDZ TRANSPOSASES DOMAIN-CONTAINING PROTEIN"/>
    <property type="match status" value="1"/>
</dbReference>
<protein>
    <recommendedName>
        <fullName evidence="2">CxC2-like cysteine cluster KDZ transposase-associated domain-containing protein</fullName>
    </recommendedName>
</protein>
<dbReference type="Pfam" id="PF18758">
    <property type="entry name" value="KDZ"/>
    <property type="match status" value="1"/>
</dbReference>
<dbReference type="InterPro" id="IPR041457">
    <property type="entry name" value="CxC2_KDZ-assoc"/>
</dbReference>
<keyword evidence="4" id="KW-1185">Reference proteome</keyword>
<dbReference type="CDD" id="cd19757">
    <property type="entry name" value="Bbox1"/>
    <property type="match status" value="1"/>
</dbReference>
<dbReference type="Proteomes" id="UP000016930">
    <property type="component" value="Unassembled WGS sequence"/>
</dbReference>
<sequence>YWPGYLDELIRLDGRAGFDEELCPLCENGAAEIRCNECQSGELLCTECIKHRHEYLPLHGLQRWNGRYFERLSLHELGLVVQLGHRPRSSCLASTPRNMTIVHVNGIHRVKARFCECDVSVERWQQCIRVGWWPATVLEPETCFTLALMRLFHTLNLQGNITAYDFYCTLEGLTDGWRLTKLPDRLPSFMNIIRQWRNVKMLKRGGRAHEQDGVSRTKEGSLAVLCRACPHPGKNLPGNWQSVEASFAFIYYLFLSKDCNFRLKGQSRPSKIPDICLSAGWSYFVENKRYMEHVKKYADEEEAASCSLFKAISLANARNSKHLNATGVVAETCARHELFRSNGLGDLQKGERFCNVDYVFLSSIVGVALVIVVTYDIACTYFKNFWKRAKSFPPCLQTSLPPHAVIPKVNKAHLVGHGDACQGPFSLNYTTGCGRMNGEGCERCWACLNRAAASVKEMGESARRETLDNFCGYSNWMKTVRLGAYLLRCMVQAIREHYAHREEFQAFNNHLLKKHPEQVLKWEREVLEWEADTSLPCPYQASKPRITLAKVKAQLAKEEANCTAGGEALQAPSSVAFVAFGLELEDLQTSLRDDLKEDSRGHALDTAMLYDRRARLRKKISHYQEAQSVHMPGLACSTAPEGASSASKSVQPEEEQLYLPSNIADPASRVAVCGEAIIGIEEQMRVGQAHDALDELRRQLRYHMFANQFKIQNVVGQHPNTRARKWLAAIDGRAIIAKHAYRHARAALLTLRGPGAWEEDLQELQDDDVRALNERALNEQEKAERAFLCRKAGQPYAEEILSQVVDGVVQLGEGRRTISWIWYHGDLSGKSDDAEMHEALRVEWTKARARALRWWEEVVLLDEEMWRAIAYCHWQADWWVAQAPCRVTNVQSLREGLFAYSAEQAAANRALAAGWSRRWAAVRDKARDIIDSEPLPSASDDISVDHLTSSTGSSSVTPIIDVDLEPAVEGDEEDDELY</sequence>
<dbReference type="OrthoDB" id="3257768at2759"/>
<organism evidence="3 4">
    <name type="scientific">Ceriporiopsis subvermispora (strain B)</name>
    <name type="common">White-rot fungus</name>
    <name type="synonym">Gelatoporia subvermispora</name>
    <dbReference type="NCBI Taxonomy" id="914234"/>
    <lineage>
        <taxon>Eukaryota</taxon>
        <taxon>Fungi</taxon>
        <taxon>Dikarya</taxon>
        <taxon>Basidiomycota</taxon>
        <taxon>Agaricomycotina</taxon>
        <taxon>Agaricomycetes</taxon>
        <taxon>Polyporales</taxon>
        <taxon>Gelatoporiaceae</taxon>
        <taxon>Gelatoporia</taxon>
    </lineage>
</organism>
<evidence type="ECO:0000313" key="3">
    <source>
        <dbReference type="EMBL" id="EMD34122.1"/>
    </source>
</evidence>
<evidence type="ECO:0000313" key="4">
    <source>
        <dbReference type="Proteomes" id="UP000016930"/>
    </source>
</evidence>
<accession>M2R6X7</accession>
<feature type="compositionally biased region" description="Acidic residues" evidence="1">
    <location>
        <begin position="962"/>
        <end position="978"/>
    </location>
</feature>
<dbReference type="HOGENOM" id="CLU_003703_13_0_1"/>
<dbReference type="EMBL" id="KB445804">
    <property type="protein sequence ID" value="EMD34122.1"/>
    <property type="molecule type" value="Genomic_DNA"/>
</dbReference>
<evidence type="ECO:0000259" key="2">
    <source>
        <dbReference type="Pfam" id="PF18803"/>
    </source>
</evidence>